<dbReference type="FunFam" id="1.10.510.10:FF:000571">
    <property type="entry name" value="Maternal embryonic leucine zipper kinase"/>
    <property type="match status" value="1"/>
</dbReference>
<dbReference type="SMART" id="SM00220">
    <property type="entry name" value="S_TKc"/>
    <property type="match status" value="1"/>
</dbReference>
<dbReference type="Proteomes" id="UP000827092">
    <property type="component" value="Unassembled WGS sequence"/>
</dbReference>
<gene>
    <name evidence="10" type="ORF">JTE90_014446</name>
</gene>
<evidence type="ECO:0000259" key="9">
    <source>
        <dbReference type="PROSITE" id="PS50011"/>
    </source>
</evidence>
<dbReference type="GO" id="GO:0005737">
    <property type="term" value="C:cytoplasm"/>
    <property type="evidence" value="ECO:0007669"/>
    <property type="project" value="TreeGrafter"/>
</dbReference>
<evidence type="ECO:0000256" key="3">
    <source>
        <dbReference type="ARBA" id="ARBA00022741"/>
    </source>
</evidence>
<dbReference type="GO" id="GO:0050321">
    <property type="term" value="F:tau-protein kinase activity"/>
    <property type="evidence" value="ECO:0007669"/>
    <property type="project" value="TreeGrafter"/>
</dbReference>
<protein>
    <recommendedName>
        <fullName evidence="9">Protein kinase domain-containing protein</fullName>
    </recommendedName>
</protein>
<feature type="compositionally biased region" description="Basic residues" evidence="8">
    <location>
        <begin position="1552"/>
        <end position="1562"/>
    </location>
</feature>
<comment type="caution">
    <text evidence="10">The sequence shown here is derived from an EMBL/GenBank/DDBJ whole genome shotgun (WGS) entry which is preliminary data.</text>
</comment>
<evidence type="ECO:0000313" key="11">
    <source>
        <dbReference type="Proteomes" id="UP000827092"/>
    </source>
</evidence>
<dbReference type="PROSITE" id="PS50011">
    <property type="entry name" value="PROTEIN_KINASE_DOM"/>
    <property type="match status" value="1"/>
</dbReference>
<keyword evidence="11" id="KW-1185">Reference proteome</keyword>
<dbReference type="InterPro" id="IPR008271">
    <property type="entry name" value="Ser/Thr_kinase_AS"/>
</dbReference>
<proteinExistence type="predicted"/>
<dbReference type="SUPFAM" id="SSF56112">
    <property type="entry name" value="Protein kinase-like (PK-like)"/>
    <property type="match status" value="1"/>
</dbReference>
<dbReference type="InterPro" id="IPR017441">
    <property type="entry name" value="Protein_kinase_ATP_BS"/>
</dbReference>
<reference evidence="10 11" key="1">
    <citation type="journal article" date="2022" name="Nat. Ecol. Evol.">
        <title>A masculinizing supergene underlies an exaggerated male reproductive morph in a spider.</title>
        <authorList>
            <person name="Hendrickx F."/>
            <person name="De Corte Z."/>
            <person name="Sonet G."/>
            <person name="Van Belleghem S.M."/>
            <person name="Kostlbacher S."/>
            <person name="Vangestel C."/>
        </authorList>
    </citation>
    <scope>NUCLEOTIDE SEQUENCE [LARGE SCALE GENOMIC DNA]</scope>
    <source>
        <strain evidence="10">W744_W776</strain>
    </source>
</reference>
<feature type="compositionally biased region" description="Basic residues" evidence="8">
    <location>
        <begin position="1189"/>
        <end position="1202"/>
    </location>
</feature>
<dbReference type="InterPro" id="IPR000719">
    <property type="entry name" value="Prot_kinase_dom"/>
</dbReference>
<feature type="region of interest" description="Disordered" evidence="8">
    <location>
        <begin position="1374"/>
        <end position="1411"/>
    </location>
</feature>
<dbReference type="PROSITE" id="PS00107">
    <property type="entry name" value="PROTEIN_KINASE_ATP"/>
    <property type="match status" value="1"/>
</dbReference>
<dbReference type="Pfam" id="PF00069">
    <property type="entry name" value="Pkinase"/>
    <property type="match status" value="1"/>
</dbReference>
<dbReference type="GO" id="GO:0035556">
    <property type="term" value="P:intracellular signal transduction"/>
    <property type="evidence" value="ECO:0007669"/>
    <property type="project" value="TreeGrafter"/>
</dbReference>
<evidence type="ECO:0000256" key="1">
    <source>
        <dbReference type="ARBA" id="ARBA00022527"/>
    </source>
</evidence>
<evidence type="ECO:0000256" key="8">
    <source>
        <dbReference type="SAM" id="MobiDB-lite"/>
    </source>
</evidence>
<sequence length="1591" mass="182801">MPGEEMVLKDSAMECDGKLRSAARVQHRFLVLRKLGQGTYGKVQLALNKETNEEVAIKTIKKAKIVSEEDMLRIRREIQIMASIRHPHIIHINEVFETKQKIVLVMQYASGGELYDYLGCHRTLPEDEARRIFRQIASAIYYCHKNKICHRDLKLENILLDEEGNAQIADFGLSNIFDERRRMNTFCGSPLYASPEIVKGTPYKGPEVDCWSLGVLLYTLIYGTMPFDGRNFKDLVTQISEGRYEEPTMKSNASGLIRRLLTPEIAKRATIFDVCIDKWVNQGYTEPLVKVAEKMTSEALLKTRKLGAPKIYSEGTNEIKERLLPNVILNQQNKENVVVREKAEDSKNVRKEESQKDSLFEQMLKYDVDFVVNQLLSAVESAKENMKINDKNASQRENVISAFKPKVNGENGGKVESAYVIPIFEVTSTMPKLNVKNSKPFDSGQSSQLNFPQSAAPVEPQHNLTSEKKMIKPKTKKKISTNVNQFATTASNCKPLEDVVGLTNQENDMKKQVNLTKKVASIVRDQGKVFPPNENMLPRIPSVKMKKPHENHLLFGPKKPCFRSKNHSLSLARIFSMKYERLVLDALKVPERKQKPPGKITIPATFDPTTACDETPERKEIVILFPTVSVSENKEKIEKKIDKIKKAALNMNLIRRSNTNNRLRIEKFLRSQTKKIQDLVCEEHRSLNGSMEYIDQINGFPTNLCTFDGGKLNPFSIKHHKKINFMKSNLNNTMNSFRFNVSHGERWKLFGSENFLTEDKENFAFFGISKSKSDIQFPSHYSECNVGNSGCHSSYSSGYNSLSNTLSVPNSDCCLLRSASDADGLNVFRNASALGMNKECFKCTQGNILNAHYDEESSKLKEFVTQSNESYDKITDEESNKDLTCTNELFKNMKFDVITLDRVYSRKINALNNENEYISNIRRSTSTSNCLSSQKLNGNLLQNIKRLLLTTSLRKNSQVNSYEKSNDLEQLSSICVAGSINKMEEEQEKTRIHSLENYRNSNNESLDFTWNEIKNMGTNAFLKNCLHTSQEQQEILSLYRQNGGKCLSYPNLTDLDQVKSTNVTNELRSADEFDLRAMENGDLLDFTTLKRIENLRNSIKLPLQNRRTSENVDEAFYDFFPRYTDRTHSFSDEALINLESLLEYERKLSAPQGSLGKAKFLSKFLNDLERREQMSVTLDDNSSPTQRYNPRKAVKPPKRSKMEKKSQSFLQLLALKRIQDAEKELEKVERSNRVETEEEPGSLLEALKTYGYKGVISQRFQNQVDEDEILPLTIRKRRANFSAGNYSPDVSYFQTMDYDTTPYIYSTYDNDNLDLEVLNGISMRSLYEMYPSPKKNLPRQYIYDWLTANQNNEYSTTFRSDPMLEPEILNTCKESESPTYRSKKNRRSLDEASSSEVFEFPKDPIANEKSNNELYSTRYPFTENDDTLDYVRRERSKLHRTPSAPERYEDYSAKYATFDRNPPEDNEEVSSYARSDRNPLLRTASAPEEEKEESVQDRIWRKSFYSRFNNSVLSKKERSSFLDRSDSRLGFRDRSTTPFGITSRDKLDRRSISSKRSSKRRSSSSSDRTLDSGLERTATNTTLTNDQDLER</sequence>
<feature type="compositionally biased region" description="Polar residues" evidence="8">
    <location>
        <begin position="1175"/>
        <end position="1188"/>
    </location>
</feature>
<evidence type="ECO:0000313" key="10">
    <source>
        <dbReference type="EMBL" id="KAG8190342.1"/>
    </source>
</evidence>
<name>A0AAV6V202_9ARAC</name>
<dbReference type="PANTHER" id="PTHR24346:SF93">
    <property type="entry name" value="NUAK FAMILY SNF1-LIKE KINASE 1"/>
    <property type="match status" value="1"/>
</dbReference>
<keyword evidence="1" id="KW-0723">Serine/threonine-protein kinase</keyword>
<dbReference type="InterPro" id="IPR011009">
    <property type="entry name" value="Kinase-like_dom_sf"/>
</dbReference>
<feature type="region of interest" description="Disordered" evidence="8">
    <location>
        <begin position="1175"/>
        <end position="1204"/>
    </location>
</feature>
<feature type="region of interest" description="Disordered" evidence="8">
    <location>
        <begin position="440"/>
        <end position="462"/>
    </location>
</feature>
<accession>A0AAV6V202</accession>
<keyword evidence="4" id="KW-0418">Kinase</keyword>
<keyword evidence="2" id="KW-0808">Transferase</keyword>
<dbReference type="Gene3D" id="1.10.510.10">
    <property type="entry name" value="Transferase(Phosphotransferase) domain 1"/>
    <property type="match status" value="1"/>
</dbReference>
<organism evidence="10 11">
    <name type="scientific">Oedothorax gibbosus</name>
    <dbReference type="NCBI Taxonomy" id="931172"/>
    <lineage>
        <taxon>Eukaryota</taxon>
        <taxon>Metazoa</taxon>
        <taxon>Ecdysozoa</taxon>
        <taxon>Arthropoda</taxon>
        <taxon>Chelicerata</taxon>
        <taxon>Arachnida</taxon>
        <taxon>Araneae</taxon>
        <taxon>Araneomorphae</taxon>
        <taxon>Entelegynae</taxon>
        <taxon>Araneoidea</taxon>
        <taxon>Linyphiidae</taxon>
        <taxon>Erigoninae</taxon>
        <taxon>Oedothorax</taxon>
    </lineage>
</organism>
<dbReference type="PROSITE" id="PS00108">
    <property type="entry name" value="PROTEIN_KINASE_ST"/>
    <property type="match status" value="1"/>
</dbReference>
<keyword evidence="3 6" id="KW-0547">Nucleotide-binding</keyword>
<dbReference type="FunFam" id="3.30.200.20:FF:000042">
    <property type="entry name" value="Aurora kinase A"/>
    <property type="match status" value="1"/>
</dbReference>
<keyword evidence="7" id="KW-0175">Coiled coil</keyword>
<evidence type="ECO:0000256" key="6">
    <source>
        <dbReference type="PROSITE-ProRule" id="PRU10141"/>
    </source>
</evidence>
<evidence type="ECO:0000256" key="7">
    <source>
        <dbReference type="SAM" id="Coils"/>
    </source>
</evidence>
<evidence type="ECO:0000256" key="2">
    <source>
        <dbReference type="ARBA" id="ARBA00022679"/>
    </source>
</evidence>
<dbReference type="PANTHER" id="PTHR24346">
    <property type="entry name" value="MAP/MICROTUBULE AFFINITY-REGULATING KINASE"/>
    <property type="match status" value="1"/>
</dbReference>
<feature type="compositionally biased region" description="Polar residues" evidence="8">
    <location>
        <begin position="1577"/>
        <end position="1591"/>
    </location>
</feature>
<feature type="region of interest" description="Disordered" evidence="8">
    <location>
        <begin position="1455"/>
        <end position="1496"/>
    </location>
</feature>
<evidence type="ECO:0000256" key="4">
    <source>
        <dbReference type="ARBA" id="ARBA00022777"/>
    </source>
</evidence>
<feature type="region of interest" description="Disordered" evidence="8">
    <location>
        <begin position="1532"/>
        <end position="1591"/>
    </location>
</feature>
<dbReference type="GO" id="GO:0000226">
    <property type="term" value="P:microtubule cytoskeleton organization"/>
    <property type="evidence" value="ECO:0007669"/>
    <property type="project" value="TreeGrafter"/>
</dbReference>
<dbReference type="GO" id="GO:0005524">
    <property type="term" value="F:ATP binding"/>
    <property type="evidence" value="ECO:0007669"/>
    <property type="project" value="UniProtKB-UniRule"/>
</dbReference>
<feature type="compositionally biased region" description="Polar residues" evidence="8">
    <location>
        <begin position="443"/>
        <end position="453"/>
    </location>
</feature>
<feature type="domain" description="Protein kinase" evidence="9">
    <location>
        <begin position="29"/>
        <end position="280"/>
    </location>
</feature>
<evidence type="ECO:0000256" key="5">
    <source>
        <dbReference type="ARBA" id="ARBA00022840"/>
    </source>
</evidence>
<dbReference type="EMBL" id="JAFNEN010000186">
    <property type="protein sequence ID" value="KAG8190342.1"/>
    <property type="molecule type" value="Genomic_DNA"/>
</dbReference>
<keyword evidence="5 6" id="KW-0067">ATP-binding</keyword>
<feature type="coiled-coil region" evidence="7">
    <location>
        <begin position="1211"/>
        <end position="1238"/>
    </location>
</feature>
<feature type="binding site" evidence="6">
    <location>
        <position position="62"/>
    </location>
    <ligand>
        <name>ATP</name>
        <dbReference type="ChEBI" id="CHEBI:30616"/>
    </ligand>
</feature>